<keyword evidence="2" id="KW-1185">Reference proteome</keyword>
<organism evidence="1 2">
    <name type="scientific">Colocasia esculenta</name>
    <name type="common">Wild taro</name>
    <name type="synonym">Arum esculentum</name>
    <dbReference type="NCBI Taxonomy" id="4460"/>
    <lineage>
        <taxon>Eukaryota</taxon>
        <taxon>Viridiplantae</taxon>
        <taxon>Streptophyta</taxon>
        <taxon>Embryophyta</taxon>
        <taxon>Tracheophyta</taxon>
        <taxon>Spermatophyta</taxon>
        <taxon>Magnoliopsida</taxon>
        <taxon>Liliopsida</taxon>
        <taxon>Araceae</taxon>
        <taxon>Aroideae</taxon>
        <taxon>Colocasieae</taxon>
        <taxon>Colocasia</taxon>
    </lineage>
</organism>
<sequence>MRRHVVRFFWAGISGIPDLKETSWSREVF</sequence>
<dbReference type="Proteomes" id="UP000652761">
    <property type="component" value="Unassembled WGS sequence"/>
</dbReference>
<dbReference type="AlphaFoldDB" id="A0A843U7I2"/>
<accession>A0A843U7I2</accession>
<name>A0A843U7I2_COLES</name>
<proteinExistence type="predicted"/>
<evidence type="ECO:0000313" key="1">
    <source>
        <dbReference type="EMBL" id="MQL79538.1"/>
    </source>
</evidence>
<protein>
    <submittedName>
        <fullName evidence="1">Uncharacterized protein</fullName>
    </submittedName>
</protein>
<evidence type="ECO:0000313" key="2">
    <source>
        <dbReference type="Proteomes" id="UP000652761"/>
    </source>
</evidence>
<dbReference type="EMBL" id="NMUH01000461">
    <property type="protein sequence ID" value="MQL79538.1"/>
    <property type="molecule type" value="Genomic_DNA"/>
</dbReference>
<gene>
    <name evidence="1" type="ORF">Taro_011987</name>
</gene>
<comment type="caution">
    <text evidence="1">The sequence shown here is derived from an EMBL/GenBank/DDBJ whole genome shotgun (WGS) entry which is preliminary data.</text>
</comment>
<reference evidence="1" key="1">
    <citation type="submission" date="2017-07" db="EMBL/GenBank/DDBJ databases">
        <title>Taro Niue Genome Assembly and Annotation.</title>
        <authorList>
            <person name="Atibalentja N."/>
            <person name="Keating K."/>
            <person name="Fields C.J."/>
        </authorList>
    </citation>
    <scope>NUCLEOTIDE SEQUENCE</scope>
    <source>
        <strain evidence="1">Niue_2</strain>
        <tissue evidence="1">Leaf</tissue>
    </source>
</reference>